<reference evidence="1 2" key="1">
    <citation type="journal article" date="2018" name="Front. Plant Sci.">
        <title>Red Clover (Trifolium pratense) and Zigzag Clover (T. medium) - A Picture of Genomic Similarities and Differences.</title>
        <authorList>
            <person name="Dluhosova J."/>
            <person name="Istvanek J."/>
            <person name="Nedelnik J."/>
            <person name="Repkova J."/>
        </authorList>
    </citation>
    <scope>NUCLEOTIDE SEQUENCE [LARGE SCALE GENOMIC DNA]</scope>
    <source>
        <strain evidence="2">cv. 10/8</strain>
        <tissue evidence="1">Leaf</tissue>
    </source>
</reference>
<dbReference type="Proteomes" id="UP000265520">
    <property type="component" value="Unassembled WGS sequence"/>
</dbReference>
<dbReference type="AlphaFoldDB" id="A0A392R4H8"/>
<evidence type="ECO:0000313" key="2">
    <source>
        <dbReference type="Proteomes" id="UP000265520"/>
    </source>
</evidence>
<evidence type="ECO:0000313" key="1">
    <source>
        <dbReference type="EMBL" id="MCI30736.1"/>
    </source>
</evidence>
<sequence length="53" mass="5806">TTFRSAGFINIPPEINAIIEDRGEEELPSLVIPGGIYRNWVAIDVPSVIPLSK</sequence>
<feature type="non-terminal residue" evidence="1">
    <location>
        <position position="1"/>
    </location>
</feature>
<comment type="caution">
    <text evidence="1">The sequence shown here is derived from an EMBL/GenBank/DDBJ whole genome shotgun (WGS) entry which is preliminary data.</text>
</comment>
<keyword evidence="2" id="KW-1185">Reference proteome</keyword>
<organism evidence="1 2">
    <name type="scientific">Trifolium medium</name>
    <dbReference type="NCBI Taxonomy" id="97028"/>
    <lineage>
        <taxon>Eukaryota</taxon>
        <taxon>Viridiplantae</taxon>
        <taxon>Streptophyta</taxon>
        <taxon>Embryophyta</taxon>
        <taxon>Tracheophyta</taxon>
        <taxon>Spermatophyta</taxon>
        <taxon>Magnoliopsida</taxon>
        <taxon>eudicotyledons</taxon>
        <taxon>Gunneridae</taxon>
        <taxon>Pentapetalae</taxon>
        <taxon>rosids</taxon>
        <taxon>fabids</taxon>
        <taxon>Fabales</taxon>
        <taxon>Fabaceae</taxon>
        <taxon>Papilionoideae</taxon>
        <taxon>50 kb inversion clade</taxon>
        <taxon>NPAAA clade</taxon>
        <taxon>Hologalegina</taxon>
        <taxon>IRL clade</taxon>
        <taxon>Trifolieae</taxon>
        <taxon>Trifolium</taxon>
    </lineage>
</organism>
<protein>
    <submittedName>
        <fullName evidence="1">Uncharacterized protein</fullName>
    </submittedName>
</protein>
<proteinExistence type="predicted"/>
<name>A0A392R4H8_9FABA</name>
<dbReference type="EMBL" id="LXQA010181787">
    <property type="protein sequence ID" value="MCI30736.1"/>
    <property type="molecule type" value="Genomic_DNA"/>
</dbReference>
<accession>A0A392R4H8</accession>